<comment type="caution">
    <text evidence="3">The sequence shown here is derived from an EMBL/GenBank/DDBJ whole genome shotgun (WGS) entry which is preliminary data.</text>
</comment>
<feature type="domain" description="UspA" evidence="2">
    <location>
        <begin position="2"/>
        <end position="144"/>
    </location>
</feature>
<dbReference type="PRINTS" id="PR01438">
    <property type="entry name" value="UNVRSLSTRESS"/>
</dbReference>
<dbReference type="EMBL" id="JBHRTA010000038">
    <property type="protein sequence ID" value="MFC3198768.1"/>
    <property type="molecule type" value="Genomic_DNA"/>
</dbReference>
<dbReference type="PANTHER" id="PTHR46268:SF6">
    <property type="entry name" value="UNIVERSAL STRESS PROTEIN UP12"/>
    <property type="match status" value="1"/>
</dbReference>
<dbReference type="SUPFAM" id="SSF52402">
    <property type="entry name" value="Adenine nucleotide alpha hydrolases-like"/>
    <property type="match status" value="2"/>
</dbReference>
<keyword evidence="4" id="KW-1185">Reference proteome</keyword>
<evidence type="ECO:0000259" key="2">
    <source>
        <dbReference type="Pfam" id="PF00582"/>
    </source>
</evidence>
<dbReference type="InterPro" id="IPR006015">
    <property type="entry name" value="Universal_stress_UspA"/>
</dbReference>
<dbReference type="RefSeq" id="WP_379023741.1">
    <property type="nucleotide sequence ID" value="NZ_JBHRTA010000038.1"/>
</dbReference>
<reference evidence="4" key="1">
    <citation type="journal article" date="2019" name="Int. J. Syst. Evol. Microbiol.">
        <title>The Global Catalogue of Microorganisms (GCM) 10K type strain sequencing project: providing services to taxonomists for standard genome sequencing and annotation.</title>
        <authorList>
            <consortium name="The Broad Institute Genomics Platform"/>
            <consortium name="The Broad Institute Genome Sequencing Center for Infectious Disease"/>
            <person name="Wu L."/>
            <person name="Ma J."/>
        </authorList>
    </citation>
    <scope>NUCLEOTIDE SEQUENCE [LARGE SCALE GENOMIC DNA]</scope>
    <source>
        <strain evidence="4">KCTC 52416</strain>
    </source>
</reference>
<evidence type="ECO:0000313" key="3">
    <source>
        <dbReference type="EMBL" id="MFC3198768.1"/>
    </source>
</evidence>
<name>A0ABV7JL09_9SPHI</name>
<evidence type="ECO:0000256" key="1">
    <source>
        <dbReference type="ARBA" id="ARBA00008791"/>
    </source>
</evidence>
<evidence type="ECO:0000313" key="4">
    <source>
        <dbReference type="Proteomes" id="UP001595526"/>
    </source>
</evidence>
<dbReference type="Gene3D" id="3.40.50.12370">
    <property type="match status" value="1"/>
</dbReference>
<gene>
    <name evidence="3" type="ORF">ACFOET_14190</name>
</gene>
<accession>A0ABV7JL09</accession>
<comment type="similarity">
    <text evidence="1">Belongs to the universal stress protein A family.</text>
</comment>
<proteinExistence type="inferred from homology"/>
<organism evidence="3 4">
    <name type="scientific">Parapedobacter deserti</name>
    <dbReference type="NCBI Taxonomy" id="1912957"/>
    <lineage>
        <taxon>Bacteria</taxon>
        <taxon>Pseudomonadati</taxon>
        <taxon>Bacteroidota</taxon>
        <taxon>Sphingobacteriia</taxon>
        <taxon>Sphingobacteriales</taxon>
        <taxon>Sphingobacteriaceae</taxon>
        <taxon>Parapedobacter</taxon>
    </lineage>
</organism>
<dbReference type="PANTHER" id="PTHR46268">
    <property type="entry name" value="STRESS RESPONSE PROTEIN NHAX"/>
    <property type="match status" value="1"/>
</dbReference>
<dbReference type="Proteomes" id="UP001595526">
    <property type="component" value="Unassembled WGS sequence"/>
</dbReference>
<dbReference type="CDD" id="cd00293">
    <property type="entry name" value="USP-like"/>
    <property type="match status" value="1"/>
</dbReference>
<sequence>MQTIIITTDFSESSRNAAKYAAALVKPLGISHIILYHSNYNIPVSTEIPVVNQDTDLAYKGSLHELEMAERELHLVLGEQADVGIELVTNDLPLLTGVNMLAEQRRADLVVVGTTGKSNFERVLVGTNTVNLAAECMVPLLVVPRNARFEPIKKIVFACDLKRASHNTPVGQIDLWLQRLQAELLVLNVTTEGKHLKSDIIAEQHELYGLLDGLRPAYHYAESDDVAEEIENFAEGQHAGLIITIPKSYGFFERLFHRSVSKQLIKASSVPLLLLKEME</sequence>
<dbReference type="InterPro" id="IPR006016">
    <property type="entry name" value="UspA"/>
</dbReference>
<protein>
    <submittedName>
        <fullName evidence="3">Universal stress protein</fullName>
    </submittedName>
</protein>
<dbReference type="Pfam" id="PF00582">
    <property type="entry name" value="Usp"/>
    <property type="match status" value="1"/>
</dbReference>